<dbReference type="EMBL" id="QNUL01000001">
    <property type="protein sequence ID" value="REA64394.1"/>
    <property type="molecule type" value="Genomic_DNA"/>
</dbReference>
<protein>
    <recommendedName>
        <fullName evidence="3">HTH-type transcriptional regulator MT1864/Rv1816-like C-terminal domain-containing protein</fullName>
    </recommendedName>
</protein>
<proteinExistence type="predicted"/>
<evidence type="ECO:0000256" key="2">
    <source>
        <dbReference type="ARBA" id="ARBA00023163"/>
    </source>
</evidence>
<dbReference type="SUPFAM" id="SSF48498">
    <property type="entry name" value="Tetracyclin repressor-like, C-terminal domain"/>
    <property type="match status" value="1"/>
</dbReference>
<gene>
    <name evidence="4" type="ORF">DSL64_02250</name>
</gene>
<dbReference type="OrthoDB" id="594604at2"/>
<comment type="caution">
    <text evidence="4">The sequence shown here is derived from an EMBL/GenBank/DDBJ whole genome shotgun (WGS) entry which is preliminary data.</text>
</comment>
<keyword evidence="1" id="KW-0805">Transcription regulation</keyword>
<dbReference type="AlphaFoldDB" id="A0A3D8YHV0"/>
<evidence type="ECO:0000256" key="1">
    <source>
        <dbReference type="ARBA" id="ARBA00023015"/>
    </source>
</evidence>
<keyword evidence="5" id="KW-1185">Reference proteome</keyword>
<dbReference type="RefSeq" id="WP_115829002.1">
    <property type="nucleotide sequence ID" value="NZ_QNUL01000001.1"/>
</dbReference>
<dbReference type="Pfam" id="PF13305">
    <property type="entry name" value="TetR_C_33"/>
    <property type="match status" value="1"/>
</dbReference>
<dbReference type="Gene3D" id="1.10.357.10">
    <property type="entry name" value="Tetracycline Repressor, domain 2"/>
    <property type="match status" value="1"/>
</dbReference>
<evidence type="ECO:0000313" key="4">
    <source>
        <dbReference type="EMBL" id="REA64394.1"/>
    </source>
</evidence>
<dbReference type="InterPro" id="IPR025996">
    <property type="entry name" value="MT1864/Rv1816-like_C"/>
</dbReference>
<feature type="domain" description="HTH-type transcriptional regulator MT1864/Rv1816-like C-terminal" evidence="3">
    <location>
        <begin position="1"/>
        <end position="90"/>
    </location>
</feature>
<dbReference type="InterPro" id="IPR036271">
    <property type="entry name" value="Tet_transcr_reg_TetR-rel_C_sf"/>
</dbReference>
<keyword evidence="2" id="KW-0804">Transcription</keyword>
<reference evidence="4 5" key="1">
    <citation type="submission" date="2018-07" db="EMBL/GenBank/DDBJ databases">
        <title>Dyadobacter roseus sp. nov., isolated from rose rhizosphere soil.</title>
        <authorList>
            <person name="Chen L."/>
        </authorList>
    </citation>
    <scope>NUCLEOTIDE SEQUENCE [LARGE SCALE GENOMIC DNA]</scope>
    <source>
        <strain evidence="4 5">RS19</strain>
    </source>
</reference>
<organism evidence="4 5">
    <name type="scientific">Dyadobacter luteus</name>
    <dbReference type="NCBI Taxonomy" id="2259619"/>
    <lineage>
        <taxon>Bacteria</taxon>
        <taxon>Pseudomonadati</taxon>
        <taxon>Bacteroidota</taxon>
        <taxon>Cytophagia</taxon>
        <taxon>Cytophagales</taxon>
        <taxon>Spirosomataceae</taxon>
        <taxon>Dyadobacter</taxon>
    </lineage>
</organism>
<dbReference type="Proteomes" id="UP000256373">
    <property type="component" value="Unassembled WGS sequence"/>
</dbReference>
<name>A0A3D8YHV0_9BACT</name>
<sequence>MGRTYIDFVIENPEKYDLMFLLHFPMNAIAPNQPWGNFQHTFEIMQSTIEEGLAQKLITYSDPLTGSLQFWSFLHGLTSLNLKDRLAHFDGTGLRSLNHVYQAFEEHLKNISIGVDCKDDS</sequence>
<evidence type="ECO:0000313" key="5">
    <source>
        <dbReference type="Proteomes" id="UP000256373"/>
    </source>
</evidence>
<accession>A0A3D8YHV0</accession>
<evidence type="ECO:0000259" key="3">
    <source>
        <dbReference type="Pfam" id="PF13305"/>
    </source>
</evidence>